<organism evidence="2 3">
    <name type="scientific">Solanum verrucosum</name>
    <dbReference type="NCBI Taxonomy" id="315347"/>
    <lineage>
        <taxon>Eukaryota</taxon>
        <taxon>Viridiplantae</taxon>
        <taxon>Streptophyta</taxon>
        <taxon>Embryophyta</taxon>
        <taxon>Tracheophyta</taxon>
        <taxon>Spermatophyta</taxon>
        <taxon>Magnoliopsida</taxon>
        <taxon>eudicotyledons</taxon>
        <taxon>Gunneridae</taxon>
        <taxon>Pentapetalae</taxon>
        <taxon>asterids</taxon>
        <taxon>lamiids</taxon>
        <taxon>Solanales</taxon>
        <taxon>Solanaceae</taxon>
        <taxon>Solanoideae</taxon>
        <taxon>Solaneae</taxon>
        <taxon>Solanum</taxon>
    </lineage>
</organism>
<accession>A0AAF0PRN1</accession>
<name>A0AAF0PRN1_SOLVR</name>
<evidence type="ECO:0000256" key="1">
    <source>
        <dbReference type="SAM" id="MobiDB-lite"/>
    </source>
</evidence>
<feature type="region of interest" description="Disordered" evidence="1">
    <location>
        <begin position="28"/>
        <end position="50"/>
    </location>
</feature>
<gene>
    <name evidence="2" type="ORF">MTR67_002866</name>
</gene>
<reference evidence="2" key="1">
    <citation type="submission" date="2023-08" db="EMBL/GenBank/DDBJ databases">
        <title>A de novo genome assembly of Solanum verrucosum Schlechtendal, a Mexican diploid species geographically isolated from the other diploid A-genome species in potato relatives.</title>
        <authorList>
            <person name="Hosaka K."/>
        </authorList>
    </citation>
    <scope>NUCLEOTIDE SEQUENCE</scope>
    <source>
        <tissue evidence="2">Young leaves</tissue>
    </source>
</reference>
<evidence type="ECO:0000313" key="2">
    <source>
        <dbReference type="EMBL" id="WMV09481.1"/>
    </source>
</evidence>
<dbReference type="Proteomes" id="UP001234989">
    <property type="component" value="Chromosome 1"/>
</dbReference>
<evidence type="ECO:0000313" key="3">
    <source>
        <dbReference type="Proteomes" id="UP001234989"/>
    </source>
</evidence>
<dbReference type="AlphaFoldDB" id="A0AAF0PRN1"/>
<protein>
    <submittedName>
        <fullName evidence="2">Uncharacterized protein</fullName>
    </submittedName>
</protein>
<sequence>MGVIALLTTNKGCGGVDMSHRSDYVRRNMGKDNAEPETAQSNREANAPMKLMGTTVSMIREFTRMNLSEFHGSKVDEDLQEFTDEVYKIVSRDCL</sequence>
<keyword evidence="3" id="KW-1185">Reference proteome</keyword>
<proteinExistence type="predicted"/>
<dbReference type="EMBL" id="CP133612">
    <property type="protein sequence ID" value="WMV09481.1"/>
    <property type="molecule type" value="Genomic_DNA"/>
</dbReference>